<keyword evidence="1" id="KW-0732">Signal</keyword>
<evidence type="ECO:0008006" key="4">
    <source>
        <dbReference type="Google" id="ProtNLM"/>
    </source>
</evidence>
<reference evidence="2 3" key="1">
    <citation type="submission" date="2018-05" db="EMBL/GenBank/DDBJ databases">
        <title>Marinilabilia rubrum sp. nov., isolated from saltern sediment.</title>
        <authorList>
            <person name="Zhang R."/>
        </authorList>
    </citation>
    <scope>NUCLEOTIDE SEQUENCE [LARGE SCALE GENOMIC DNA]</scope>
    <source>
        <strain evidence="2 3">WTE16</strain>
    </source>
</reference>
<dbReference type="RefSeq" id="WP_109264294.1">
    <property type="nucleotide sequence ID" value="NZ_QEWP01000006.1"/>
</dbReference>
<dbReference type="PROSITE" id="PS51257">
    <property type="entry name" value="PROKAR_LIPOPROTEIN"/>
    <property type="match status" value="1"/>
</dbReference>
<dbReference type="OrthoDB" id="994479at2"/>
<keyword evidence="3" id="KW-1185">Reference proteome</keyword>
<dbReference type="EMBL" id="QEWP01000006">
    <property type="protein sequence ID" value="PWD99755.1"/>
    <property type="molecule type" value="Genomic_DNA"/>
</dbReference>
<organism evidence="2 3">
    <name type="scientific">Marinilabilia rubra</name>
    <dbReference type="NCBI Taxonomy" id="2162893"/>
    <lineage>
        <taxon>Bacteria</taxon>
        <taxon>Pseudomonadati</taxon>
        <taxon>Bacteroidota</taxon>
        <taxon>Bacteroidia</taxon>
        <taxon>Marinilabiliales</taxon>
        <taxon>Marinilabiliaceae</taxon>
        <taxon>Marinilabilia</taxon>
    </lineage>
</organism>
<gene>
    <name evidence="2" type="ORF">DDZ16_09060</name>
</gene>
<feature type="chain" id="PRO_5015550866" description="DUF5125 domain-containing protein" evidence="1">
    <location>
        <begin position="20"/>
        <end position="467"/>
    </location>
</feature>
<dbReference type="AlphaFoldDB" id="A0A2U2B9L3"/>
<dbReference type="Proteomes" id="UP000244956">
    <property type="component" value="Unassembled WGS sequence"/>
</dbReference>
<evidence type="ECO:0000313" key="2">
    <source>
        <dbReference type="EMBL" id="PWD99755.1"/>
    </source>
</evidence>
<proteinExistence type="predicted"/>
<feature type="signal peptide" evidence="1">
    <location>
        <begin position="1"/>
        <end position="19"/>
    </location>
</feature>
<comment type="caution">
    <text evidence="2">The sequence shown here is derived from an EMBL/GenBank/DDBJ whole genome shotgun (WGS) entry which is preliminary data.</text>
</comment>
<evidence type="ECO:0000256" key="1">
    <source>
        <dbReference type="SAM" id="SignalP"/>
    </source>
</evidence>
<evidence type="ECO:0000313" key="3">
    <source>
        <dbReference type="Proteomes" id="UP000244956"/>
    </source>
</evidence>
<sequence>MNSLFKYFLIAGIFTLAFASCEEDEYGPRKESTPVIESAAVTPPGFTFGDSITLTASVSDPATELTNLTYEVVSANRVVSSGEILLAGESDVVSKNVFVSLLPNQEDNSDVHVNLVAHNILKGTSSYQIDGLTGNRPEFNQLYMVTENGFVNVLEPRADNSNIFQGNDLTLETSFHFKIAERLHEDNSIDYSGAVFGNVNGKVAMIDEDGESAFAFTPEADYTRVFTYDMFAFDVETTGSTLGEADLALGSFGSEDINGESFRTLSRNLENGKTYSLFGALADNQNVYNPDFFERTAQNKVTFLGETGDYTIYYNPVRKNIFVGVDNPSYPNYLLACGWGLGYPTKVSSEEIASAYPGHQRTHTDWGFDHVMKYVLLRRIDEGVYQGTFYTPGDHDFYADFKPFENTGWANEKKAGDFTFTGEQIISGDNNWNIPNGEDDPVITPSNYRFTVNLNDNTVHIEQITLY</sequence>
<protein>
    <recommendedName>
        <fullName evidence="4">DUF5125 domain-containing protein</fullName>
    </recommendedName>
</protein>
<name>A0A2U2B9L3_9BACT</name>
<accession>A0A2U2B9L3</accession>